<name>A0A9P5TQ17_GYMJU</name>
<sequence length="322" mass="37075">MFTLGNGFPLWDPTGSISRPEIRLREGIRIGDVGLVSRRGDFTFYFNIFLSKTDPYQHLCPPEHEPLLPALDPSEVDIDQKHFRPGTTLVSNGISVSRLSESPMYDLFFLSFSDLIFTTKAREGGIVVLPDGASREDLASTSRLLPYVRKHALEWYLFINEGGTNEPHPNGTLYLVTGCDRAKDWALAVTPQEIEKTGRTTKIRYQQVNRQPWDENPAFSTKRASDKVPHIESCPIFIRGMRIAIDMRSWTKHILKNEPPQYVPHFNLLRTPILGIQADLLTTLEQWRNYPENFQPVITKARFITLYMFVFEQCIHRSYFIL</sequence>
<evidence type="ECO:0000313" key="2">
    <source>
        <dbReference type="Proteomes" id="UP000724874"/>
    </source>
</evidence>
<proteinExistence type="predicted"/>
<keyword evidence="2" id="KW-1185">Reference proteome</keyword>
<dbReference type="AlphaFoldDB" id="A0A9P5TQ17"/>
<dbReference type="OrthoDB" id="3222453at2759"/>
<comment type="caution">
    <text evidence="1">The sequence shown here is derived from an EMBL/GenBank/DDBJ whole genome shotgun (WGS) entry which is preliminary data.</text>
</comment>
<evidence type="ECO:0000313" key="1">
    <source>
        <dbReference type="EMBL" id="KAF8902774.1"/>
    </source>
</evidence>
<reference evidence="1" key="1">
    <citation type="submission" date="2020-11" db="EMBL/GenBank/DDBJ databases">
        <authorList>
            <consortium name="DOE Joint Genome Institute"/>
            <person name="Ahrendt S."/>
            <person name="Riley R."/>
            <person name="Andreopoulos W."/>
            <person name="LaButti K."/>
            <person name="Pangilinan J."/>
            <person name="Ruiz-duenas F.J."/>
            <person name="Barrasa J.M."/>
            <person name="Sanchez-Garcia M."/>
            <person name="Camarero S."/>
            <person name="Miyauchi S."/>
            <person name="Serrano A."/>
            <person name="Linde D."/>
            <person name="Babiker R."/>
            <person name="Drula E."/>
            <person name="Ayuso-Fernandez I."/>
            <person name="Pacheco R."/>
            <person name="Padilla G."/>
            <person name="Ferreira P."/>
            <person name="Barriuso J."/>
            <person name="Kellner H."/>
            <person name="Castanera R."/>
            <person name="Alfaro M."/>
            <person name="Ramirez L."/>
            <person name="Pisabarro A.G."/>
            <person name="Kuo A."/>
            <person name="Tritt A."/>
            <person name="Lipzen A."/>
            <person name="He G."/>
            <person name="Yan M."/>
            <person name="Ng V."/>
            <person name="Cullen D."/>
            <person name="Martin F."/>
            <person name="Rosso M.-N."/>
            <person name="Henrissat B."/>
            <person name="Hibbett D."/>
            <person name="Martinez A.T."/>
            <person name="Grigoriev I.V."/>
        </authorList>
    </citation>
    <scope>NUCLEOTIDE SEQUENCE</scope>
    <source>
        <strain evidence="1">AH 44721</strain>
    </source>
</reference>
<protein>
    <submittedName>
        <fullName evidence="1">Uncharacterized protein</fullName>
    </submittedName>
</protein>
<gene>
    <name evidence="1" type="ORF">CPB84DRAFT_1678561</name>
</gene>
<accession>A0A9P5TQ17</accession>
<dbReference type="Proteomes" id="UP000724874">
    <property type="component" value="Unassembled WGS sequence"/>
</dbReference>
<organism evidence="1 2">
    <name type="scientific">Gymnopilus junonius</name>
    <name type="common">Spectacular rustgill mushroom</name>
    <name type="synonym">Gymnopilus spectabilis subsp. junonius</name>
    <dbReference type="NCBI Taxonomy" id="109634"/>
    <lineage>
        <taxon>Eukaryota</taxon>
        <taxon>Fungi</taxon>
        <taxon>Dikarya</taxon>
        <taxon>Basidiomycota</taxon>
        <taxon>Agaricomycotina</taxon>
        <taxon>Agaricomycetes</taxon>
        <taxon>Agaricomycetidae</taxon>
        <taxon>Agaricales</taxon>
        <taxon>Agaricineae</taxon>
        <taxon>Hymenogastraceae</taxon>
        <taxon>Gymnopilus</taxon>
    </lineage>
</organism>
<dbReference type="EMBL" id="JADNYJ010000034">
    <property type="protein sequence ID" value="KAF8902774.1"/>
    <property type="molecule type" value="Genomic_DNA"/>
</dbReference>